<dbReference type="PROSITE" id="PS51707">
    <property type="entry name" value="CYTH"/>
    <property type="match status" value="1"/>
</dbReference>
<comment type="caution">
    <text evidence="2">The sequence shown here is derived from an EMBL/GenBank/DDBJ whole genome shotgun (WGS) entry which is preliminary data.</text>
</comment>
<dbReference type="SMART" id="SM01118">
    <property type="entry name" value="CYTH"/>
    <property type="match status" value="1"/>
</dbReference>
<gene>
    <name evidence="2" type="ORF">WAK64_05660</name>
</gene>
<dbReference type="SUPFAM" id="SSF55154">
    <property type="entry name" value="CYTH-like phosphatases"/>
    <property type="match status" value="1"/>
</dbReference>
<evidence type="ECO:0000313" key="3">
    <source>
        <dbReference type="Proteomes" id="UP001312865"/>
    </source>
</evidence>
<dbReference type="Pfam" id="PF01928">
    <property type="entry name" value="CYTH"/>
    <property type="match status" value="1"/>
</dbReference>
<dbReference type="CDD" id="cd07762">
    <property type="entry name" value="CYTH-like_Pase_1"/>
    <property type="match status" value="1"/>
</dbReference>
<proteinExistence type="predicted"/>
<evidence type="ECO:0000259" key="1">
    <source>
        <dbReference type="PROSITE" id="PS51707"/>
    </source>
</evidence>
<keyword evidence="3" id="KW-1185">Reference proteome</keyword>
<organism evidence="2 3">
    <name type="scientific">Bacillus spongiae</name>
    <dbReference type="NCBI Taxonomy" id="2683610"/>
    <lineage>
        <taxon>Bacteria</taxon>
        <taxon>Bacillati</taxon>
        <taxon>Bacillota</taxon>
        <taxon>Bacilli</taxon>
        <taxon>Bacillales</taxon>
        <taxon>Bacillaceae</taxon>
        <taxon>Bacillus</taxon>
    </lineage>
</organism>
<dbReference type="RefSeq" id="WP_336585969.1">
    <property type="nucleotide sequence ID" value="NZ_JBBAXC010000003.1"/>
</dbReference>
<evidence type="ECO:0000313" key="2">
    <source>
        <dbReference type="EMBL" id="MEI5906542.1"/>
    </source>
</evidence>
<dbReference type="InterPro" id="IPR033469">
    <property type="entry name" value="CYTH-like_dom_sf"/>
</dbReference>
<dbReference type="EMBL" id="JBBAXC010000003">
    <property type="protein sequence ID" value="MEI5906542.1"/>
    <property type="molecule type" value="Genomic_DNA"/>
</dbReference>
<sequence length="194" mass="22610">MSQEIEIEFKNMLTKDEFNRLKHHFSIKENQFSIQVNDYFDTPTFALKQLGCALRIRKKNQKTVLTLKQPLQVGLLETHQPISNLDREHFIQSGHLPDGEVKEALLLLSSTIKKLVHFGDLQTNRAEFNYKGGLLVLDHSTYLNTQDFELEYEVQNPETGSENFLSLLDELNIPIRKSDNKIKRFYLAKMKNND</sequence>
<dbReference type="Gene3D" id="2.40.320.10">
    <property type="entry name" value="Hypothetical Protein Pfu-838710-001"/>
    <property type="match status" value="1"/>
</dbReference>
<protein>
    <submittedName>
        <fullName evidence="2">CYTH domain-containing protein</fullName>
    </submittedName>
</protein>
<dbReference type="Proteomes" id="UP001312865">
    <property type="component" value="Unassembled WGS sequence"/>
</dbReference>
<accession>A0ABU8HB73</accession>
<feature type="domain" description="CYTH" evidence="1">
    <location>
        <begin position="4"/>
        <end position="192"/>
    </location>
</feature>
<dbReference type="PIRSF" id="PIRSF012526">
    <property type="entry name" value="CYTH_UCP012526"/>
    <property type="match status" value="1"/>
</dbReference>
<dbReference type="InterPro" id="IPR009195">
    <property type="entry name" value="Uncharacterised_YjbK"/>
</dbReference>
<reference evidence="2 3" key="1">
    <citation type="journal article" date="2018" name="J. Microbiol.">
        <title>Bacillus spongiae sp. nov., isolated from sponge of Jeju Island.</title>
        <authorList>
            <person name="Lee G.E."/>
            <person name="Im W.T."/>
            <person name="Park J.S."/>
        </authorList>
    </citation>
    <scope>NUCLEOTIDE SEQUENCE [LARGE SCALE GENOMIC DNA]</scope>
    <source>
        <strain evidence="2 3">135PIL107-10</strain>
    </source>
</reference>
<dbReference type="InterPro" id="IPR023577">
    <property type="entry name" value="CYTH_domain"/>
</dbReference>
<name>A0ABU8HB73_9BACI</name>